<dbReference type="EMBL" id="JAUSVV010000011">
    <property type="protein sequence ID" value="MDQ0444392.1"/>
    <property type="molecule type" value="Genomic_DNA"/>
</dbReference>
<keyword evidence="3" id="KW-0677">Repeat</keyword>
<evidence type="ECO:0000256" key="3">
    <source>
        <dbReference type="ARBA" id="ARBA00022737"/>
    </source>
</evidence>
<keyword evidence="2" id="KW-0808">Transferase</keyword>
<proteinExistence type="inferred from homology"/>
<name>A0ABU0HPZ9_9HYPH</name>
<dbReference type="Gene3D" id="2.160.10.10">
    <property type="entry name" value="Hexapeptide repeat proteins"/>
    <property type="match status" value="1"/>
</dbReference>
<reference evidence="5 6" key="1">
    <citation type="submission" date="2023-07" db="EMBL/GenBank/DDBJ databases">
        <title>Genomic Encyclopedia of Type Strains, Phase IV (KMG-IV): sequencing the most valuable type-strain genomes for metagenomic binning, comparative biology and taxonomic classification.</title>
        <authorList>
            <person name="Goeker M."/>
        </authorList>
    </citation>
    <scope>NUCLEOTIDE SEQUENCE [LARGE SCALE GENOMIC DNA]</scope>
    <source>
        <strain evidence="5 6">DSM 19562</strain>
    </source>
</reference>
<comment type="similarity">
    <text evidence="1">Belongs to the transferase hexapeptide repeat family.</text>
</comment>
<dbReference type="InterPro" id="IPR050179">
    <property type="entry name" value="Trans_hexapeptide_repeat"/>
</dbReference>
<dbReference type="Pfam" id="PF00132">
    <property type="entry name" value="Hexapep"/>
    <property type="match status" value="1"/>
</dbReference>
<dbReference type="Proteomes" id="UP001236369">
    <property type="component" value="Unassembled WGS sequence"/>
</dbReference>
<dbReference type="InterPro" id="IPR018357">
    <property type="entry name" value="Hexapep_transf_CS"/>
</dbReference>
<keyword evidence="4" id="KW-0012">Acyltransferase</keyword>
<dbReference type="PANTHER" id="PTHR43300">
    <property type="entry name" value="ACETYLTRANSFERASE"/>
    <property type="match status" value="1"/>
</dbReference>
<comment type="caution">
    <text evidence="5">The sequence shown here is derived from an EMBL/GenBank/DDBJ whole genome shotgun (WGS) entry which is preliminary data.</text>
</comment>
<organism evidence="5 6">
    <name type="scientific">Methylobacterium persicinum</name>
    <dbReference type="NCBI Taxonomy" id="374426"/>
    <lineage>
        <taxon>Bacteria</taxon>
        <taxon>Pseudomonadati</taxon>
        <taxon>Pseudomonadota</taxon>
        <taxon>Alphaproteobacteria</taxon>
        <taxon>Hyphomicrobiales</taxon>
        <taxon>Methylobacteriaceae</taxon>
        <taxon>Methylobacterium</taxon>
    </lineage>
</organism>
<accession>A0ABU0HPZ9</accession>
<protein>
    <submittedName>
        <fullName evidence="5">Sugar O-acyltransferase (Sialic acid O-acetyltransferase NeuD family)</fullName>
    </submittedName>
</protein>
<keyword evidence="6" id="KW-1185">Reference proteome</keyword>
<evidence type="ECO:0000256" key="2">
    <source>
        <dbReference type="ARBA" id="ARBA00022679"/>
    </source>
</evidence>
<dbReference type="SUPFAM" id="SSF51161">
    <property type="entry name" value="Trimeric LpxA-like enzymes"/>
    <property type="match status" value="1"/>
</dbReference>
<dbReference type="PROSITE" id="PS00101">
    <property type="entry name" value="HEXAPEP_TRANSFERASES"/>
    <property type="match status" value="1"/>
</dbReference>
<gene>
    <name evidence="5" type="ORF">QO016_003902</name>
</gene>
<dbReference type="InterPro" id="IPR001451">
    <property type="entry name" value="Hexapep"/>
</dbReference>
<evidence type="ECO:0000256" key="1">
    <source>
        <dbReference type="ARBA" id="ARBA00007274"/>
    </source>
</evidence>
<evidence type="ECO:0000313" key="6">
    <source>
        <dbReference type="Proteomes" id="UP001236369"/>
    </source>
</evidence>
<dbReference type="InterPro" id="IPR011004">
    <property type="entry name" value="Trimer_LpxA-like_sf"/>
</dbReference>
<evidence type="ECO:0000256" key="4">
    <source>
        <dbReference type="ARBA" id="ARBA00023315"/>
    </source>
</evidence>
<evidence type="ECO:0000313" key="5">
    <source>
        <dbReference type="EMBL" id="MDQ0444392.1"/>
    </source>
</evidence>
<dbReference type="RefSeq" id="WP_238247264.1">
    <property type="nucleotide sequence ID" value="NZ_BPQX01000007.1"/>
</dbReference>
<dbReference type="PANTHER" id="PTHR43300:SF7">
    <property type="entry name" value="UDP-N-ACETYLBACILLOSAMINE N-ACETYLTRANSFERASE"/>
    <property type="match status" value="1"/>
</dbReference>
<sequence length="218" mass="22262">MTAIILFGTGSPVLVDVEESLHRAGLSVAAGIRNRPGACHLPADLPHRSVEELDEALRALPFLVPLFTPVHRQVAAREAEGAGLTRPFTLIDSSVPAPRRLEIGLGSYVNAGCSLGSCLVLGAFTFINRGASLGHHSRLGDFVSIGPGVVVAGHVTIGRGAVLGAGSTVLPELTIGENAVIGGGSVVTRDVPAGALVRGNPARLVRSDCGGYKGLAVT</sequence>